<dbReference type="AlphaFoldDB" id="C0BZZ6"/>
<dbReference type="InterPro" id="IPR029787">
    <property type="entry name" value="Nucleotide_cyclase"/>
</dbReference>
<dbReference type="Proteomes" id="UP000004893">
    <property type="component" value="Unassembled WGS sequence"/>
</dbReference>
<dbReference type="InterPro" id="IPR001633">
    <property type="entry name" value="EAL_dom"/>
</dbReference>
<feature type="transmembrane region" description="Helical" evidence="1">
    <location>
        <begin position="145"/>
        <end position="166"/>
    </location>
</feature>
<feature type="transmembrane region" description="Helical" evidence="1">
    <location>
        <begin position="70"/>
        <end position="92"/>
    </location>
</feature>
<accession>C0BZZ6</accession>
<dbReference type="Pfam" id="PF00990">
    <property type="entry name" value="GGDEF"/>
    <property type="match status" value="1"/>
</dbReference>
<dbReference type="PROSITE" id="PS50883">
    <property type="entry name" value="EAL"/>
    <property type="match status" value="1"/>
</dbReference>
<evidence type="ECO:0000313" key="4">
    <source>
        <dbReference type="EMBL" id="EEG74724.1"/>
    </source>
</evidence>
<dbReference type="Pfam" id="PF00563">
    <property type="entry name" value="EAL"/>
    <property type="match status" value="1"/>
</dbReference>
<dbReference type="GO" id="GO:0071111">
    <property type="term" value="F:cyclic-guanylate-specific phosphodiesterase activity"/>
    <property type="evidence" value="ECO:0007669"/>
    <property type="project" value="InterPro"/>
</dbReference>
<dbReference type="InterPro" id="IPR035919">
    <property type="entry name" value="EAL_sf"/>
</dbReference>
<protein>
    <submittedName>
        <fullName evidence="4">Diguanylate cyclase (GGDEF) domain protein</fullName>
    </submittedName>
</protein>
<dbReference type="SMART" id="SM00267">
    <property type="entry name" value="GGDEF"/>
    <property type="match status" value="1"/>
</dbReference>
<dbReference type="NCBIfam" id="TIGR00254">
    <property type="entry name" value="GGDEF"/>
    <property type="match status" value="1"/>
</dbReference>
<evidence type="ECO:0000313" key="5">
    <source>
        <dbReference type="Proteomes" id="UP000004893"/>
    </source>
</evidence>
<dbReference type="InterPro" id="IPR043128">
    <property type="entry name" value="Rev_trsase/Diguanyl_cyclase"/>
</dbReference>
<dbReference type="RefSeq" id="WP_006442723.1">
    <property type="nucleotide sequence ID" value="NZ_CP036524.1"/>
</dbReference>
<feature type="transmembrane region" description="Helical" evidence="1">
    <location>
        <begin position="6"/>
        <end position="26"/>
    </location>
</feature>
<dbReference type="SMART" id="SM00052">
    <property type="entry name" value="EAL"/>
    <property type="match status" value="1"/>
</dbReference>
<sequence length="637" mass="72598">MSNWSLLTEFAALLLVIILLSSLAIYKKRITHSLKLFGTCLVLSGCSIVLNMICVILLKHRRLIPGGINVLANSLYFWLVVLLTSVTAMYIFEKMLEHVYDQYCIVRARRMLVSFVSLYTVLIFVNLKAGVLFWFDSGGNYHRGILNGAGYGVMLLEMMFLYICFFRHRSSVSREMKHALKLFPPVVITLVAMQLINQGLLLNGIIVAFVDTILFISFFSQRRENDSVTGAGNRNAFYSELAYRVAGKQKFQVLLVVPRDFGAINQRYGHQTGNEFLYAVVLWLEETYREAAVYRYIGVTFAVIFPYSDSALADRYARELEERFEQPWVIGQYEETITAAFGSMVHTGGDQEEDQMMELLDYLLSLAKHSGQKHIHFGREVKERFLRARMVADTVRRAVKEQLFEVWYQPVYSPEKGCYYSAEALVRLRDGEGGFLSPDEFIPVAEGIGVVSNIFWQVLGEVCRFIKRNPDLPVGTISVNMSMEQFEEPDLPRRIQRLLGAWDIAPQKIKFEITERVISEDAVQVQKVIHEMEEFGFRFYLDDFGIGYSNFASVAEYHFESIKLDKSLVGITEKAEKGYNIVCGLISLFHEMGMEVIAEGVETAGQSETLTSMGADKIQGFYYARPMPGAELVKFRG</sequence>
<keyword evidence="1" id="KW-0472">Membrane</keyword>
<gene>
    <name evidence="4" type="ORF">CLOHYLEM_05388</name>
</gene>
<organism evidence="4 5">
    <name type="scientific">[Clostridium] hylemonae DSM 15053</name>
    <dbReference type="NCBI Taxonomy" id="553973"/>
    <lineage>
        <taxon>Bacteria</taxon>
        <taxon>Bacillati</taxon>
        <taxon>Bacillota</taxon>
        <taxon>Clostridia</taxon>
        <taxon>Lachnospirales</taxon>
        <taxon>Lachnospiraceae</taxon>
    </lineage>
</organism>
<evidence type="ECO:0000259" key="2">
    <source>
        <dbReference type="PROSITE" id="PS50883"/>
    </source>
</evidence>
<dbReference type="InterPro" id="IPR000160">
    <property type="entry name" value="GGDEF_dom"/>
</dbReference>
<evidence type="ECO:0000259" key="3">
    <source>
        <dbReference type="PROSITE" id="PS50887"/>
    </source>
</evidence>
<name>C0BZZ6_9FIRM</name>
<dbReference type="SUPFAM" id="SSF55073">
    <property type="entry name" value="Nucleotide cyclase"/>
    <property type="match status" value="1"/>
</dbReference>
<dbReference type="PANTHER" id="PTHR33121">
    <property type="entry name" value="CYCLIC DI-GMP PHOSPHODIESTERASE PDEF"/>
    <property type="match status" value="1"/>
</dbReference>
<dbReference type="PROSITE" id="PS50887">
    <property type="entry name" value="GGDEF"/>
    <property type="match status" value="1"/>
</dbReference>
<dbReference type="EMBL" id="ABYI02000019">
    <property type="protein sequence ID" value="EEG74724.1"/>
    <property type="molecule type" value="Genomic_DNA"/>
</dbReference>
<reference evidence="4" key="2">
    <citation type="submission" date="2013-06" db="EMBL/GenBank/DDBJ databases">
        <title>Draft genome sequence of Clostridium hylemonae (DSM 15053).</title>
        <authorList>
            <person name="Sudarsanam P."/>
            <person name="Ley R."/>
            <person name="Guruge J."/>
            <person name="Turnbaugh P.J."/>
            <person name="Mahowald M."/>
            <person name="Liep D."/>
            <person name="Gordon J."/>
        </authorList>
    </citation>
    <scope>NUCLEOTIDE SEQUENCE</scope>
    <source>
        <strain evidence="4">DSM 15053</strain>
    </source>
</reference>
<keyword evidence="5" id="KW-1185">Reference proteome</keyword>
<feature type="transmembrane region" description="Helical" evidence="1">
    <location>
        <begin position="112"/>
        <end position="133"/>
    </location>
</feature>
<keyword evidence="1" id="KW-1133">Transmembrane helix</keyword>
<dbReference type="STRING" id="553973.CLOHYLEM_05388"/>
<feature type="domain" description="GGDEF" evidence="3">
    <location>
        <begin position="249"/>
        <end position="380"/>
    </location>
</feature>
<dbReference type="PANTHER" id="PTHR33121:SF79">
    <property type="entry name" value="CYCLIC DI-GMP PHOSPHODIESTERASE PDED-RELATED"/>
    <property type="match status" value="1"/>
</dbReference>
<dbReference type="CDD" id="cd01948">
    <property type="entry name" value="EAL"/>
    <property type="match status" value="1"/>
</dbReference>
<dbReference type="CDD" id="cd01949">
    <property type="entry name" value="GGDEF"/>
    <property type="match status" value="1"/>
</dbReference>
<dbReference type="Gene3D" id="3.30.70.270">
    <property type="match status" value="1"/>
</dbReference>
<dbReference type="HOGENOM" id="CLU_000445_70_60_9"/>
<dbReference type="eggNOG" id="COG5001">
    <property type="taxonomic scope" value="Bacteria"/>
</dbReference>
<evidence type="ECO:0000256" key="1">
    <source>
        <dbReference type="SAM" id="Phobius"/>
    </source>
</evidence>
<comment type="caution">
    <text evidence="4">The sequence shown here is derived from an EMBL/GenBank/DDBJ whole genome shotgun (WGS) entry which is preliminary data.</text>
</comment>
<keyword evidence="1" id="KW-0812">Transmembrane</keyword>
<dbReference type="Gene3D" id="3.20.20.450">
    <property type="entry name" value="EAL domain"/>
    <property type="match status" value="1"/>
</dbReference>
<feature type="transmembrane region" description="Helical" evidence="1">
    <location>
        <begin position="38"/>
        <end position="58"/>
    </location>
</feature>
<dbReference type="InterPro" id="IPR050706">
    <property type="entry name" value="Cyclic-di-GMP_PDE-like"/>
</dbReference>
<dbReference type="OrthoDB" id="9805474at2"/>
<reference evidence="4" key="1">
    <citation type="submission" date="2009-02" db="EMBL/GenBank/DDBJ databases">
        <authorList>
            <person name="Fulton L."/>
            <person name="Clifton S."/>
            <person name="Fulton B."/>
            <person name="Xu J."/>
            <person name="Minx P."/>
            <person name="Pepin K.H."/>
            <person name="Johnson M."/>
            <person name="Bhonagiri V."/>
            <person name="Nash W.E."/>
            <person name="Mardis E.R."/>
            <person name="Wilson R.K."/>
        </authorList>
    </citation>
    <scope>NUCLEOTIDE SEQUENCE [LARGE SCALE GENOMIC DNA]</scope>
    <source>
        <strain evidence="4">DSM 15053</strain>
    </source>
</reference>
<proteinExistence type="predicted"/>
<feature type="domain" description="EAL" evidence="2">
    <location>
        <begin position="388"/>
        <end position="637"/>
    </location>
</feature>
<dbReference type="SUPFAM" id="SSF141868">
    <property type="entry name" value="EAL domain-like"/>
    <property type="match status" value="1"/>
</dbReference>